<dbReference type="OrthoDB" id="10063282at2759"/>
<dbReference type="Proteomes" id="UP000326759">
    <property type="component" value="Unassembled WGS sequence"/>
</dbReference>
<evidence type="ECO:0000313" key="2">
    <source>
        <dbReference type="Proteomes" id="UP000326759"/>
    </source>
</evidence>
<name>A0A5N5T3T1_9CRUS</name>
<dbReference type="AlphaFoldDB" id="A0A5N5T3T1"/>
<reference evidence="1 2" key="1">
    <citation type="journal article" date="2019" name="PLoS Biol.">
        <title>Sex chromosomes control vertical transmission of feminizing Wolbachia symbionts in an isopod.</title>
        <authorList>
            <person name="Becking T."/>
            <person name="Chebbi M.A."/>
            <person name="Giraud I."/>
            <person name="Moumen B."/>
            <person name="Laverre T."/>
            <person name="Caubet Y."/>
            <person name="Peccoud J."/>
            <person name="Gilbert C."/>
            <person name="Cordaux R."/>
        </authorList>
    </citation>
    <scope>NUCLEOTIDE SEQUENCE [LARGE SCALE GENOMIC DNA]</scope>
    <source>
        <strain evidence="1">ANa2</strain>
        <tissue evidence="1">Whole body excluding digestive tract and cuticle</tissue>
    </source>
</reference>
<sequence length="110" mass="11551">MEEKLNTKTYQTISQRMNTEEAACALIEGSRRPDDEDYPETGLEDDFVEKKPTVTAQLSHTLTDDPANIAAKVGAEVSNVAGNVAGKVGNVLGGLGKGIGGFKFGGGGFF</sequence>
<keyword evidence="2" id="KW-1185">Reference proteome</keyword>
<protein>
    <submittedName>
        <fullName evidence="1">Uncharacterized protein</fullName>
    </submittedName>
</protein>
<dbReference type="EMBL" id="SEYY01011518">
    <property type="protein sequence ID" value="KAB7501163.1"/>
    <property type="molecule type" value="Genomic_DNA"/>
</dbReference>
<accession>A0A5N5T3T1</accession>
<comment type="caution">
    <text evidence="1">The sequence shown here is derived from an EMBL/GenBank/DDBJ whole genome shotgun (WGS) entry which is preliminary data.</text>
</comment>
<evidence type="ECO:0000313" key="1">
    <source>
        <dbReference type="EMBL" id="KAB7501163.1"/>
    </source>
</evidence>
<gene>
    <name evidence="1" type="ORF">Anas_13933</name>
</gene>
<proteinExistence type="predicted"/>
<organism evidence="1 2">
    <name type="scientific">Armadillidium nasatum</name>
    <dbReference type="NCBI Taxonomy" id="96803"/>
    <lineage>
        <taxon>Eukaryota</taxon>
        <taxon>Metazoa</taxon>
        <taxon>Ecdysozoa</taxon>
        <taxon>Arthropoda</taxon>
        <taxon>Crustacea</taxon>
        <taxon>Multicrustacea</taxon>
        <taxon>Malacostraca</taxon>
        <taxon>Eumalacostraca</taxon>
        <taxon>Peracarida</taxon>
        <taxon>Isopoda</taxon>
        <taxon>Oniscidea</taxon>
        <taxon>Crinocheta</taxon>
        <taxon>Armadillidiidae</taxon>
        <taxon>Armadillidium</taxon>
    </lineage>
</organism>